<dbReference type="OMA" id="CTIFFGD"/>
<dbReference type="EMBL" id="DS995708">
    <property type="protein sequence ID" value="EEQ35205.1"/>
    <property type="molecule type" value="Genomic_DNA"/>
</dbReference>
<proteinExistence type="predicted"/>
<dbReference type="Proteomes" id="UP000002035">
    <property type="component" value="Unassembled WGS sequence"/>
</dbReference>
<evidence type="ECO:0000313" key="2">
    <source>
        <dbReference type="Proteomes" id="UP000002035"/>
    </source>
</evidence>
<sequence length="199" mass="22737">MSTDVSGNQRPYSTPLCTLFFGASKIGRSVPTHSIKDSDPLMKPFHQGQGYIWLSDVDEAITDRFMHYLYTKEYKHTLEIDLEAATLGEFENAIRLMFAAETYGLPTLKAHAEIEVNYLKYKLGPLELFSVIRKMHPYFQGREWFHSIIMAEIQSVEEDDLGWPFLLECIHKGTGQDVALDKLIIRCLLEALAGTPIDY</sequence>
<organism evidence="1 2">
    <name type="scientific">Arthroderma otae (strain ATCC MYA-4605 / CBS 113480)</name>
    <name type="common">Microsporum canis</name>
    <dbReference type="NCBI Taxonomy" id="554155"/>
    <lineage>
        <taxon>Eukaryota</taxon>
        <taxon>Fungi</taxon>
        <taxon>Dikarya</taxon>
        <taxon>Ascomycota</taxon>
        <taxon>Pezizomycotina</taxon>
        <taxon>Eurotiomycetes</taxon>
        <taxon>Eurotiomycetidae</taxon>
        <taxon>Onygenales</taxon>
        <taxon>Arthrodermataceae</taxon>
        <taxon>Microsporum</taxon>
    </lineage>
</organism>
<dbReference type="HOGENOM" id="CLU_096916_0_0_1"/>
<accession>C5FZA2</accession>
<dbReference type="AlphaFoldDB" id="C5FZA2"/>
<gene>
    <name evidence="1" type="ORF">MCYG_08024</name>
</gene>
<evidence type="ECO:0008006" key="3">
    <source>
        <dbReference type="Google" id="ProtNLM"/>
    </source>
</evidence>
<evidence type="ECO:0000313" key="1">
    <source>
        <dbReference type="EMBL" id="EEQ35205.1"/>
    </source>
</evidence>
<dbReference type="GeneID" id="9227663"/>
<protein>
    <recommendedName>
        <fullName evidence="3">BTB domain-containing protein</fullName>
    </recommendedName>
</protein>
<dbReference type="STRING" id="554155.C5FZA2"/>
<dbReference type="OrthoDB" id="3594103at2759"/>
<reference evidence="2" key="1">
    <citation type="journal article" date="2012" name="MBio">
        <title>Comparative genome analysis of Trichophyton rubrum and related dermatophytes reveals candidate genes involved in infection.</title>
        <authorList>
            <person name="Martinez D.A."/>
            <person name="Oliver B.G."/>
            <person name="Graeser Y."/>
            <person name="Goldberg J.M."/>
            <person name="Li W."/>
            <person name="Martinez-Rossi N.M."/>
            <person name="Monod M."/>
            <person name="Shelest E."/>
            <person name="Barton R.C."/>
            <person name="Birch E."/>
            <person name="Brakhage A.A."/>
            <person name="Chen Z."/>
            <person name="Gurr S.J."/>
            <person name="Heiman D."/>
            <person name="Heitman J."/>
            <person name="Kosti I."/>
            <person name="Rossi A."/>
            <person name="Saif S."/>
            <person name="Samalova M."/>
            <person name="Saunders C.W."/>
            <person name="Shea T."/>
            <person name="Summerbell R.C."/>
            <person name="Xu J."/>
            <person name="Young S."/>
            <person name="Zeng Q."/>
            <person name="Birren B.W."/>
            <person name="Cuomo C.A."/>
            <person name="White T.C."/>
        </authorList>
    </citation>
    <scope>NUCLEOTIDE SEQUENCE [LARGE SCALE GENOMIC DNA]</scope>
    <source>
        <strain evidence="2">ATCC MYA-4605 / CBS 113480</strain>
    </source>
</reference>
<name>C5FZA2_ARTOC</name>
<dbReference type="Gene3D" id="3.30.710.10">
    <property type="entry name" value="Potassium Channel Kv1.1, Chain A"/>
    <property type="match status" value="1"/>
</dbReference>
<keyword evidence="2" id="KW-1185">Reference proteome</keyword>
<dbReference type="InterPro" id="IPR011333">
    <property type="entry name" value="SKP1/BTB/POZ_sf"/>
</dbReference>
<dbReference type="VEuPathDB" id="FungiDB:MCYG_08024"/>
<dbReference type="RefSeq" id="XP_002842941.1">
    <property type="nucleotide sequence ID" value="XM_002842895.1"/>
</dbReference>